<feature type="binding site" evidence="11">
    <location>
        <position position="46"/>
    </location>
    <ligand>
        <name>[4Fe-4S] cluster</name>
        <dbReference type="ChEBI" id="CHEBI:49883"/>
    </ligand>
</feature>
<keyword evidence="4 11" id="KW-0479">Metal-binding</keyword>
<protein>
    <recommendedName>
        <fullName evidence="11">Transcriptional regulator WhiB</fullName>
    </recommendedName>
</protein>
<gene>
    <name evidence="11" type="primary">whiB</name>
    <name evidence="13" type="ORF">NCTC10485_04634</name>
</gene>
<dbReference type="GO" id="GO:0047134">
    <property type="term" value="F:protein-disulfide reductase [NAD(P)H] activity"/>
    <property type="evidence" value="ECO:0007669"/>
    <property type="project" value="TreeGrafter"/>
</dbReference>
<evidence type="ECO:0000256" key="10">
    <source>
        <dbReference type="ARBA" id="ARBA00023163"/>
    </source>
</evidence>
<evidence type="ECO:0000259" key="12">
    <source>
        <dbReference type="PROSITE" id="PS51674"/>
    </source>
</evidence>
<dbReference type="GO" id="GO:0005737">
    <property type="term" value="C:cytoplasm"/>
    <property type="evidence" value="ECO:0007669"/>
    <property type="project" value="UniProtKB-SubCell"/>
</dbReference>
<dbReference type="GO" id="GO:0003677">
    <property type="term" value="F:DNA binding"/>
    <property type="evidence" value="ECO:0007669"/>
    <property type="project" value="UniProtKB-UniRule"/>
</dbReference>
<organism evidence="13 14">
    <name type="scientific">Mycolicibacterium chitae</name>
    <name type="common">Mycobacterium chitae</name>
    <dbReference type="NCBI Taxonomy" id="1792"/>
    <lineage>
        <taxon>Bacteria</taxon>
        <taxon>Bacillati</taxon>
        <taxon>Actinomycetota</taxon>
        <taxon>Actinomycetes</taxon>
        <taxon>Mycobacteriales</taxon>
        <taxon>Mycobacteriaceae</taxon>
        <taxon>Mycolicibacterium</taxon>
    </lineage>
</organism>
<feature type="binding site" evidence="11">
    <location>
        <position position="52"/>
    </location>
    <ligand>
        <name>[4Fe-4S] cluster</name>
        <dbReference type="ChEBI" id="CHEBI:49883"/>
    </ligand>
</feature>
<keyword evidence="9 11" id="KW-1015">Disulfide bond</keyword>
<dbReference type="GO" id="GO:0045892">
    <property type="term" value="P:negative regulation of DNA-templated transcription"/>
    <property type="evidence" value="ECO:0007669"/>
    <property type="project" value="TreeGrafter"/>
</dbReference>
<feature type="binding site" evidence="11">
    <location>
        <position position="13"/>
    </location>
    <ligand>
        <name>[4Fe-4S] cluster</name>
        <dbReference type="ChEBI" id="CHEBI:49883"/>
    </ligand>
</feature>
<dbReference type="Pfam" id="PF02467">
    <property type="entry name" value="Whib"/>
    <property type="match status" value="1"/>
</dbReference>
<evidence type="ECO:0000256" key="11">
    <source>
        <dbReference type="HAMAP-Rule" id="MF_01479"/>
    </source>
</evidence>
<dbReference type="Proteomes" id="UP000282551">
    <property type="component" value="Chromosome"/>
</dbReference>
<evidence type="ECO:0000256" key="1">
    <source>
        <dbReference type="ARBA" id="ARBA00004496"/>
    </source>
</evidence>
<dbReference type="InterPro" id="IPR003482">
    <property type="entry name" value="Whib"/>
</dbReference>
<evidence type="ECO:0000256" key="8">
    <source>
        <dbReference type="ARBA" id="ARBA00023125"/>
    </source>
</evidence>
<comment type="function">
    <text evidence="11">Acts as a transcriptional regulator. Probably redox-responsive. The apo- but not holo-form probably binds DNA.</text>
</comment>
<keyword evidence="6 11" id="KW-0411">Iron-sulfur</keyword>
<keyword evidence="14" id="KW-1185">Reference proteome</keyword>
<evidence type="ECO:0000313" key="13">
    <source>
        <dbReference type="EMBL" id="VEG50316.1"/>
    </source>
</evidence>
<evidence type="ECO:0000256" key="3">
    <source>
        <dbReference type="ARBA" id="ARBA00022485"/>
    </source>
</evidence>
<keyword evidence="3 11" id="KW-0004">4Fe-4S</keyword>
<dbReference type="GO" id="GO:0046872">
    <property type="term" value="F:metal ion binding"/>
    <property type="evidence" value="ECO:0007669"/>
    <property type="project" value="UniProtKB-KW"/>
</dbReference>
<keyword evidence="7 11" id="KW-0805">Transcription regulation</keyword>
<proteinExistence type="inferred from homology"/>
<evidence type="ECO:0000256" key="5">
    <source>
        <dbReference type="ARBA" id="ARBA00023004"/>
    </source>
</evidence>
<feature type="domain" description="4Fe-4S Wbl-type" evidence="12">
    <location>
        <begin position="12"/>
        <end position="76"/>
    </location>
</feature>
<dbReference type="InterPro" id="IPR034768">
    <property type="entry name" value="4FE4S_WBL"/>
</dbReference>
<dbReference type="HAMAP" id="MF_01479">
    <property type="entry name" value="WhiB"/>
    <property type="match status" value="1"/>
</dbReference>
<dbReference type="GO" id="GO:0045454">
    <property type="term" value="P:cell redox homeostasis"/>
    <property type="evidence" value="ECO:0007669"/>
    <property type="project" value="TreeGrafter"/>
</dbReference>
<comment type="cofactor">
    <cofactor evidence="11">
        <name>[4Fe-4S] cluster</name>
        <dbReference type="ChEBI" id="CHEBI:49883"/>
    </cofactor>
    <text evidence="11">Binds 1 [4Fe-4S] cluster per subunit. Following nitrosylation of the [4Fe-4S] cluster binds 1 [4Fe-8(NO)] cluster per subunit.</text>
</comment>
<dbReference type="EMBL" id="LR134355">
    <property type="protein sequence ID" value="VEG50316.1"/>
    <property type="molecule type" value="Genomic_DNA"/>
</dbReference>
<name>A0A3S4VLE6_MYCCI</name>
<accession>A0A3S4VLE6</accession>
<reference evidence="13 14" key="1">
    <citation type="submission" date="2018-12" db="EMBL/GenBank/DDBJ databases">
        <authorList>
            <consortium name="Pathogen Informatics"/>
        </authorList>
    </citation>
    <scope>NUCLEOTIDE SEQUENCE [LARGE SCALE GENOMIC DNA]</scope>
    <source>
        <strain evidence="13 14">NCTC10485</strain>
    </source>
</reference>
<keyword evidence="8 11" id="KW-0238">DNA-binding</keyword>
<dbReference type="OrthoDB" id="4954884at2"/>
<sequence length="92" mass="10873">MSESWEWQHQAACLAHDLALFFHPDGERGKRRRSRQDMAKAICKSCPVLRQCREHALAFPEHYGTWGGLTEEDRDRLRDHRAPFGRRVRRTS</sequence>
<evidence type="ECO:0000256" key="7">
    <source>
        <dbReference type="ARBA" id="ARBA00023015"/>
    </source>
</evidence>
<keyword evidence="11" id="KW-0963">Cytoplasm</keyword>
<dbReference type="GO" id="GO:0035731">
    <property type="term" value="F:dinitrosyl-iron complex binding"/>
    <property type="evidence" value="ECO:0007669"/>
    <property type="project" value="UniProtKB-UniRule"/>
</dbReference>
<dbReference type="AlphaFoldDB" id="A0A3S4VLE6"/>
<feature type="binding site" evidence="11">
    <location>
        <position position="43"/>
    </location>
    <ligand>
        <name>[4Fe-4S] cluster</name>
        <dbReference type="ChEBI" id="CHEBI:49883"/>
    </ligand>
</feature>
<keyword evidence="10 11" id="KW-0804">Transcription</keyword>
<comment type="PTM">
    <text evidence="11">The Fe-S cluster can be nitrosylated by nitric oxide (NO).</text>
</comment>
<evidence type="ECO:0000313" key="14">
    <source>
        <dbReference type="Proteomes" id="UP000282551"/>
    </source>
</evidence>
<dbReference type="PROSITE" id="PS51674">
    <property type="entry name" value="4FE4S_WBL"/>
    <property type="match status" value="1"/>
</dbReference>
<evidence type="ECO:0000256" key="6">
    <source>
        <dbReference type="ARBA" id="ARBA00023014"/>
    </source>
</evidence>
<evidence type="ECO:0000256" key="2">
    <source>
        <dbReference type="ARBA" id="ARBA00006597"/>
    </source>
</evidence>
<comment type="similarity">
    <text evidence="2 11">Belongs to the WhiB family.</text>
</comment>
<dbReference type="RefSeq" id="WP_126335866.1">
    <property type="nucleotide sequence ID" value="NZ_AP022604.1"/>
</dbReference>
<comment type="subcellular location">
    <subcellularLocation>
        <location evidence="1 11">Cytoplasm</location>
    </subcellularLocation>
</comment>
<dbReference type="PANTHER" id="PTHR38839">
    <property type="entry name" value="TRANSCRIPTIONAL REGULATOR WHID-RELATED"/>
    <property type="match status" value="1"/>
</dbReference>
<evidence type="ECO:0000256" key="4">
    <source>
        <dbReference type="ARBA" id="ARBA00022723"/>
    </source>
</evidence>
<keyword evidence="5 11" id="KW-0408">Iron</keyword>
<comment type="PTM">
    <text evidence="11">Upon Fe-S cluster removal intramolecular disulfide bonds are formed.</text>
</comment>
<evidence type="ECO:0000256" key="9">
    <source>
        <dbReference type="ARBA" id="ARBA00023157"/>
    </source>
</evidence>
<dbReference type="GO" id="GO:0051539">
    <property type="term" value="F:4 iron, 4 sulfur cluster binding"/>
    <property type="evidence" value="ECO:0007669"/>
    <property type="project" value="UniProtKB-UniRule"/>
</dbReference>